<dbReference type="PANTHER" id="PTHR44591">
    <property type="entry name" value="STRESS RESPONSE REGULATOR PROTEIN 1"/>
    <property type="match status" value="1"/>
</dbReference>
<dbReference type="GO" id="GO:0000160">
    <property type="term" value="P:phosphorelay signal transduction system"/>
    <property type="evidence" value="ECO:0007669"/>
    <property type="project" value="InterPro"/>
</dbReference>
<dbReference type="EMBL" id="LAZR01005399">
    <property type="protein sequence ID" value="KKN00240.1"/>
    <property type="molecule type" value="Genomic_DNA"/>
</dbReference>
<dbReference type="PANTHER" id="PTHR44591:SF3">
    <property type="entry name" value="RESPONSE REGULATORY DOMAIN-CONTAINING PROTEIN"/>
    <property type="match status" value="1"/>
</dbReference>
<dbReference type="InterPro" id="IPR011006">
    <property type="entry name" value="CheY-like_superfamily"/>
</dbReference>
<dbReference type="PROSITE" id="PS50110">
    <property type="entry name" value="RESPONSE_REGULATORY"/>
    <property type="match status" value="1"/>
</dbReference>
<dbReference type="InterPro" id="IPR050595">
    <property type="entry name" value="Bact_response_regulator"/>
</dbReference>
<name>A0A0F9LYJ4_9ZZZZ</name>
<accession>A0A0F9LYJ4</accession>
<keyword evidence="1" id="KW-0597">Phosphoprotein</keyword>
<comment type="caution">
    <text evidence="3">The sequence shown here is derived from an EMBL/GenBank/DDBJ whole genome shotgun (WGS) entry which is preliminary data.</text>
</comment>
<protein>
    <recommendedName>
        <fullName evidence="2">Response regulatory domain-containing protein</fullName>
    </recommendedName>
</protein>
<dbReference type="Pfam" id="PF00072">
    <property type="entry name" value="Response_reg"/>
    <property type="match status" value="1"/>
</dbReference>
<dbReference type="InterPro" id="IPR001789">
    <property type="entry name" value="Sig_transdc_resp-reg_receiver"/>
</dbReference>
<organism evidence="3">
    <name type="scientific">marine sediment metagenome</name>
    <dbReference type="NCBI Taxonomy" id="412755"/>
    <lineage>
        <taxon>unclassified sequences</taxon>
        <taxon>metagenomes</taxon>
        <taxon>ecological metagenomes</taxon>
    </lineage>
</organism>
<feature type="domain" description="Response regulatory" evidence="2">
    <location>
        <begin position="4"/>
        <end position="120"/>
    </location>
</feature>
<proteinExistence type="predicted"/>
<dbReference type="SMART" id="SM00448">
    <property type="entry name" value="REC"/>
    <property type="match status" value="1"/>
</dbReference>
<evidence type="ECO:0000256" key="1">
    <source>
        <dbReference type="ARBA" id="ARBA00022553"/>
    </source>
</evidence>
<sequence>MGKTIMIVEDEQSFQDLYAMMLEDTDYEIVRAYDGDEALSKLEEGKPDLIILDILLDLVTGDTFFLYIKGMPEYANIPVIVASSFSPKAYKNLKEMDPGLVFLEKPFTKEQMIEEIQAKIG</sequence>
<reference evidence="3" key="1">
    <citation type="journal article" date="2015" name="Nature">
        <title>Complex archaea that bridge the gap between prokaryotes and eukaryotes.</title>
        <authorList>
            <person name="Spang A."/>
            <person name="Saw J.H."/>
            <person name="Jorgensen S.L."/>
            <person name="Zaremba-Niedzwiedzka K."/>
            <person name="Martijn J."/>
            <person name="Lind A.E."/>
            <person name="van Eijk R."/>
            <person name="Schleper C."/>
            <person name="Guy L."/>
            <person name="Ettema T.J."/>
        </authorList>
    </citation>
    <scope>NUCLEOTIDE SEQUENCE</scope>
</reference>
<dbReference type="SUPFAM" id="SSF52172">
    <property type="entry name" value="CheY-like"/>
    <property type="match status" value="1"/>
</dbReference>
<gene>
    <name evidence="3" type="ORF">LCGC14_1139820</name>
</gene>
<evidence type="ECO:0000259" key="2">
    <source>
        <dbReference type="PROSITE" id="PS50110"/>
    </source>
</evidence>
<evidence type="ECO:0000313" key="3">
    <source>
        <dbReference type="EMBL" id="KKN00240.1"/>
    </source>
</evidence>
<dbReference type="AlphaFoldDB" id="A0A0F9LYJ4"/>
<dbReference type="Gene3D" id="3.40.50.2300">
    <property type="match status" value="1"/>
</dbReference>